<dbReference type="EMBL" id="CADCWE010000142">
    <property type="protein sequence ID" value="CAA9544084.1"/>
    <property type="molecule type" value="Genomic_DNA"/>
</dbReference>
<feature type="chain" id="PRO_5026977794" description="Cohesin domain-containing protein" evidence="1">
    <location>
        <begin position="30"/>
        <end position="173"/>
    </location>
</feature>
<proteinExistence type="predicted"/>
<accession>A0A6J4UBT4</accession>
<name>A0A6J4UBT4_9BACT</name>
<dbReference type="AlphaFoldDB" id="A0A6J4UBT4"/>
<protein>
    <recommendedName>
        <fullName evidence="3">Cohesin domain-containing protein</fullName>
    </recommendedName>
</protein>
<organism evidence="2">
    <name type="scientific">uncultured Thermomicrobiales bacterium</name>
    <dbReference type="NCBI Taxonomy" id="1645740"/>
    <lineage>
        <taxon>Bacteria</taxon>
        <taxon>Pseudomonadati</taxon>
        <taxon>Thermomicrobiota</taxon>
        <taxon>Thermomicrobia</taxon>
        <taxon>Thermomicrobiales</taxon>
        <taxon>environmental samples</taxon>
    </lineage>
</organism>
<evidence type="ECO:0008006" key="3">
    <source>
        <dbReference type="Google" id="ProtNLM"/>
    </source>
</evidence>
<sequence length="173" mass="18019">MPRPHLRLLPASLVAAAFAVLALPLLAAAAPPVIQTFHDEGSFAFAGPCPNGVTLVATFTEDVRVTTFFDEAGDPVREQIKVDFVGVVTNPATGESAENPSHHTIIVDLVEGTVTEVGLVFKATVPGEGAVILDLGRVVFDAAGDVIFEAGPHDVLNTDVPHAVRANFCAALT</sequence>
<keyword evidence="1" id="KW-0732">Signal</keyword>
<gene>
    <name evidence="2" type="ORF">AVDCRST_MAG73-2231</name>
</gene>
<evidence type="ECO:0000256" key="1">
    <source>
        <dbReference type="SAM" id="SignalP"/>
    </source>
</evidence>
<evidence type="ECO:0000313" key="2">
    <source>
        <dbReference type="EMBL" id="CAA9544084.1"/>
    </source>
</evidence>
<feature type="signal peptide" evidence="1">
    <location>
        <begin position="1"/>
        <end position="29"/>
    </location>
</feature>
<reference evidence="2" key="1">
    <citation type="submission" date="2020-02" db="EMBL/GenBank/DDBJ databases">
        <authorList>
            <person name="Meier V. D."/>
        </authorList>
    </citation>
    <scope>NUCLEOTIDE SEQUENCE</scope>
    <source>
        <strain evidence="2">AVDCRST_MAG73</strain>
    </source>
</reference>